<evidence type="ECO:0000313" key="2">
    <source>
        <dbReference type="Proteomes" id="UP000321595"/>
    </source>
</evidence>
<sequence>MLFLRPSASPLKTYLMGTKTARYPSISEEIGVSESSGNSNEFKRVGRPSNVFAAKSSRIARHLLQHPSDSFLQVELADATGLDPGYTSKIVHRLEELRLISRNENDEVKVRDPDLLLDAWREKYDFSMHRIIKGTVAANNSRDLALALQERLREYPGEYAATGLTASWFMDKFATHRIVTFFVEKPTKAMLSALRFHEGEKGANVWLVLPKDEGVFQGKKMVNGLMCVHPVQAYLDVLQHPERGPEAADSLRESQLKWT</sequence>
<gene>
    <name evidence="1" type="ORF">FRD01_19775</name>
</gene>
<protein>
    <submittedName>
        <fullName evidence="1">MarR family transcriptional regulator</fullName>
    </submittedName>
</protein>
<proteinExistence type="predicted"/>
<name>A0A5B8XZI0_9DELT</name>
<keyword evidence="2" id="KW-1185">Reference proteome</keyword>
<dbReference type="OrthoDB" id="5510301at2"/>
<accession>A0A5B8XZI0</accession>
<dbReference type="InterPro" id="IPR036388">
    <property type="entry name" value="WH-like_DNA-bd_sf"/>
</dbReference>
<reference evidence="1 2" key="1">
    <citation type="submission" date="2019-08" db="EMBL/GenBank/DDBJ databases">
        <authorList>
            <person name="Liang Q."/>
        </authorList>
    </citation>
    <scope>NUCLEOTIDE SEQUENCE [LARGE SCALE GENOMIC DNA]</scope>
    <source>
        <strain evidence="1 2">V1718</strain>
    </source>
</reference>
<dbReference type="Proteomes" id="UP000321595">
    <property type="component" value="Chromosome"/>
</dbReference>
<dbReference type="SUPFAM" id="SSF46785">
    <property type="entry name" value="Winged helix' DNA-binding domain"/>
    <property type="match status" value="1"/>
</dbReference>
<organism evidence="1 2">
    <name type="scientific">Microvenator marinus</name>
    <dbReference type="NCBI Taxonomy" id="2600177"/>
    <lineage>
        <taxon>Bacteria</taxon>
        <taxon>Deltaproteobacteria</taxon>
        <taxon>Bradymonadales</taxon>
        <taxon>Microvenatoraceae</taxon>
        <taxon>Microvenator</taxon>
    </lineage>
</organism>
<dbReference type="Gene3D" id="1.10.10.10">
    <property type="entry name" value="Winged helix-like DNA-binding domain superfamily/Winged helix DNA-binding domain"/>
    <property type="match status" value="1"/>
</dbReference>
<dbReference type="InterPro" id="IPR036390">
    <property type="entry name" value="WH_DNA-bd_sf"/>
</dbReference>
<dbReference type="GO" id="GO:0003700">
    <property type="term" value="F:DNA-binding transcription factor activity"/>
    <property type="evidence" value="ECO:0007669"/>
    <property type="project" value="InterPro"/>
</dbReference>
<evidence type="ECO:0000313" key="1">
    <source>
        <dbReference type="EMBL" id="QED29433.1"/>
    </source>
</evidence>
<dbReference type="AlphaFoldDB" id="A0A5B8XZI0"/>
<dbReference type="EMBL" id="CP042467">
    <property type="protein sequence ID" value="QED29433.1"/>
    <property type="molecule type" value="Genomic_DNA"/>
</dbReference>
<dbReference type="KEGG" id="bbae:FRD01_19775"/>